<dbReference type="PROSITE" id="PS51898">
    <property type="entry name" value="TYR_RECOMBINASE"/>
    <property type="match status" value="1"/>
</dbReference>
<dbReference type="AlphaFoldDB" id="A0A1R0KRX0"/>
<dbReference type="InterPro" id="IPR002104">
    <property type="entry name" value="Integrase_catalytic"/>
</dbReference>
<keyword evidence="4" id="KW-1185">Reference proteome</keyword>
<evidence type="ECO:0000256" key="1">
    <source>
        <dbReference type="ARBA" id="ARBA00023172"/>
    </source>
</evidence>
<dbReference type="Pfam" id="PF00589">
    <property type="entry name" value="Phage_integrase"/>
    <property type="match status" value="1"/>
</dbReference>
<keyword evidence="1" id="KW-0233">DNA recombination</keyword>
<dbReference type="InterPro" id="IPR013762">
    <property type="entry name" value="Integrase-like_cat_sf"/>
</dbReference>
<dbReference type="STRING" id="76021.BS329_19235"/>
<reference evidence="3 4" key="1">
    <citation type="submission" date="2016-01" db="EMBL/GenBank/DDBJ databases">
        <title>Amycolatopsis coloradensis genome sequencing and assembly.</title>
        <authorList>
            <person name="Mayilraj S."/>
        </authorList>
    </citation>
    <scope>NUCLEOTIDE SEQUENCE [LARGE SCALE GENOMIC DNA]</scope>
    <source>
        <strain evidence="3 4">DSM 44225</strain>
    </source>
</reference>
<dbReference type="EMBL" id="MQUQ01000010">
    <property type="protein sequence ID" value="OLZ50559.1"/>
    <property type="molecule type" value="Genomic_DNA"/>
</dbReference>
<feature type="domain" description="Tyr recombinase" evidence="2">
    <location>
        <begin position="1"/>
        <end position="83"/>
    </location>
</feature>
<proteinExistence type="predicted"/>
<dbReference type="RefSeq" id="WP_076162606.1">
    <property type="nucleotide sequence ID" value="NZ_JBEZVB010000049.1"/>
</dbReference>
<evidence type="ECO:0000313" key="4">
    <source>
        <dbReference type="Proteomes" id="UP000187486"/>
    </source>
</evidence>
<comment type="caution">
    <text evidence="3">The sequence shown here is derived from an EMBL/GenBank/DDBJ whole genome shotgun (WGS) entry which is preliminary data.</text>
</comment>
<dbReference type="InterPro" id="IPR011010">
    <property type="entry name" value="DNA_brk_join_enz"/>
</dbReference>
<dbReference type="GO" id="GO:0006310">
    <property type="term" value="P:DNA recombination"/>
    <property type="evidence" value="ECO:0007669"/>
    <property type="project" value="UniProtKB-KW"/>
</dbReference>
<dbReference type="GO" id="GO:0015074">
    <property type="term" value="P:DNA integration"/>
    <property type="evidence" value="ECO:0007669"/>
    <property type="project" value="InterPro"/>
</dbReference>
<protein>
    <recommendedName>
        <fullName evidence="2">Tyr recombinase domain-containing protein</fullName>
    </recommendedName>
</protein>
<gene>
    <name evidence="3" type="ORF">BS329_19235</name>
</gene>
<dbReference type="SUPFAM" id="SSF56349">
    <property type="entry name" value="DNA breaking-rejoining enzymes"/>
    <property type="match status" value="1"/>
</dbReference>
<organism evidence="3 4">
    <name type="scientific">Amycolatopsis coloradensis</name>
    <dbReference type="NCBI Taxonomy" id="76021"/>
    <lineage>
        <taxon>Bacteria</taxon>
        <taxon>Bacillati</taxon>
        <taxon>Actinomycetota</taxon>
        <taxon>Actinomycetes</taxon>
        <taxon>Pseudonocardiales</taxon>
        <taxon>Pseudonocardiaceae</taxon>
        <taxon>Amycolatopsis</taxon>
    </lineage>
</organism>
<accession>A0A1R0KRX0</accession>
<evidence type="ECO:0000313" key="3">
    <source>
        <dbReference type="EMBL" id="OLZ50559.1"/>
    </source>
</evidence>
<dbReference type="Gene3D" id="1.10.443.10">
    <property type="entry name" value="Intergrase catalytic core"/>
    <property type="match status" value="1"/>
</dbReference>
<dbReference type="GO" id="GO:0003677">
    <property type="term" value="F:DNA binding"/>
    <property type="evidence" value="ECO:0007669"/>
    <property type="project" value="InterPro"/>
</dbReference>
<name>A0A1R0KRX0_9PSEU</name>
<evidence type="ECO:0000259" key="2">
    <source>
        <dbReference type="PROSITE" id="PS51898"/>
    </source>
</evidence>
<dbReference type="Proteomes" id="UP000187486">
    <property type="component" value="Unassembled WGS sequence"/>
</dbReference>
<sequence>MIDARHGGPLSPGHVSHTFTWLVAEAGLPPVRLHDLRHGAASLSLAAGNDLKVVQAMFGHSSIVLTADTYTSVLALSGAQRRGSNGGTGTGSGP</sequence>